<dbReference type="GO" id="GO:0015074">
    <property type="term" value="P:DNA integration"/>
    <property type="evidence" value="ECO:0007669"/>
    <property type="project" value="InterPro"/>
</dbReference>
<sequence>MFVVDGFTTLYYVSPMASYYKRKDSPYYWVGVMRPDGRRKYRATKIRHDQPGALRRILEYVRGLEKEEQMARNEDGRQLFKAWVPAFLEEFQREGTRRRYQVAWRHLDLFFRLRDVQHPGEVDYNLLKDYVAFRTDAAMAKEYGWRACTRNSAILELKVLGRIMTEAVRKGYIFANPCYHMGLRKDPAREKREITKEEERRIVEALKEAPEWMRDSFMIAMKQGCRLKEVQVPVERVDLEHDTIRFLGKGGRMHEAPLHRDVRPIAEKAMREGRSSLVKLPGNASKQWCQFFDDLGMPDLSFHCTRVTVVTRLARAGFSEGQCMQYVGHASELVHAIYRKLKARDVAQLGDVL</sequence>
<gene>
    <name evidence="4" type="ORF">CXU09_00475</name>
</gene>
<keyword evidence="1" id="KW-0238">DNA-binding</keyword>
<dbReference type="Pfam" id="PF13102">
    <property type="entry name" value="Phage_int_SAM_5"/>
    <property type="match status" value="1"/>
</dbReference>
<dbReference type="Gene3D" id="1.10.443.10">
    <property type="entry name" value="Intergrase catalytic core"/>
    <property type="match status" value="1"/>
</dbReference>
<evidence type="ECO:0000256" key="2">
    <source>
        <dbReference type="ARBA" id="ARBA00023172"/>
    </source>
</evidence>
<dbReference type="GO" id="GO:0003677">
    <property type="term" value="F:DNA binding"/>
    <property type="evidence" value="ECO:0007669"/>
    <property type="project" value="UniProtKB-KW"/>
</dbReference>
<protein>
    <recommendedName>
        <fullName evidence="3">Tyr recombinase domain-containing protein</fullName>
    </recommendedName>
</protein>
<accession>A0AAP8TA57</accession>
<name>A0AAP8TA57_9BACT</name>
<evidence type="ECO:0000256" key="1">
    <source>
        <dbReference type="ARBA" id="ARBA00023125"/>
    </source>
</evidence>
<feature type="domain" description="Tyr recombinase" evidence="3">
    <location>
        <begin position="189"/>
        <end position="353"/>
    </location>
</feature>
<dbReference type="InterPro" id="IPR002104">
    <property type="entry name" value="Integrase_catalytic"/>
</dbReference>
<dbReference type="SUPFAM" id="SSF56349">
    <property type="entry name" value="DNA breaking-rejoining enzymes"/>
    <property type="match status" value="1"/>
</dbReference>
<proteinExistence type="predicted"/>
<dbReference type="Pfam" id="PF00589">
    <property type="entry name" value="Phage_integrase"/>
    <property type="match status" value="1"/>
</dbReference>
<dbReference type="InterPro" id="IPR010998">
    <property type="entry name" value="Integrase_recombinase_N"/>
</dbReference>
<dbReference type="PROSITE" id="PS51898">
    <property type="entry name" value="TYR_RECOMBINASE"/>
    <property type="match status" value="1"/>
</dbReference>
<dbReference type="InterPro" id="IPR013762">
    <property type="entry name" value="Integrase-like_cat_sf"/>
</dbReference>
<dbReference type="InterPro" id="IPR025269">
    <property type="entry name" value="SAM-like_dom"/>
</dbReference>
<dbReference type="Gene3D" id="1.10.150.130">
    <property type="match status" value="1"/>
</dbReference>
<evidence type="ECO:0000313" key="5">
    <source>
        <dbReference type="Proteomes" id="UP000235914"/>
    </source>
</evidence>
<dbReference type="AlphaFoldDB" id="A0AAP8TA57"/>
<dbReference type="InterPro" id="IPR011010">
    <property type="entry name" value="DNA_brk_join_enz"/>
</dbReference>
<comment type="caution">
    <text evidence="4">The sequence shown here is derived from an EMBL/GenBank/DDBJ whole genome shotgun (WGS) entry which is preliminary data.</text>
</comment>
<evidence type="ECO:0000259" key="3">
    <source>
        <dbReference type="PROSITE" id="PS51898"/>
    </source>
</evidence>
<dbReference type="RefSeq" id="WP_094135286.1">
    <property type="nucleotide sequence ID" value="NZ_CP036293.1"/>
</dbReference>
<dbReference type="EMBL" id="PJKN01000001">
    <property type="protein sequence ID" value="PNC57589.1"/>
    <property type="molecule type" value="Genomic_DNA"/>
</dbReference>
<dbReference type="Proteomes" id="UP000235914">
    <property type="component" value="Unassembled WGS sequence"/>
</dbReference>
<evidence type="ECO:0000313" key="4">
    <source>
        <dbReference type="EMBL" id="PNC57589.1"/>
    </source>
</evidence>
<reference evidence="4 5" key="1">
    <citation type="journal article" date="2017" name="BMC Genomics">
        <title>Genome sequencing of 39 Akkermansia muciniphila isolates reveals its population structure, genomic and functional diverisity, and global distribution in mammalian gut microbiotas.</title>
        <authorList>
            <person name="Guo X."/>
            <person name="Li S."/>
            <person name="Zhang J."/>
            <person name="Wu F."/>
            <person name="Li X."/>
            <person name="Wu D."/>
            <person name="Zhang M."/>
            <person name="Ou Z."/>
            <person name="Jie Z."/>
            <person name="Yan Q."/>
            <person name="Li P."/>
            <person name="Yi J."/>
            <person name="Peng Y."/>
        </authorList>
    </citation>
    <scope>NUCLEOTIDE SEQUENCE [LARGE SCALE GENOMIC DNA]</scope>
    <source>
        <strain evidence="4 5">GP43</strain>
    </source>
</reference>
<keyword evidence="2" id="KW-0233">DNA recombination</keyword>
<dbReference type="GO" id="GO:0006310">
    <property type="term" value="P:DNA recombination"/>
    <property type="evidence" value="ECO:0007669"/>
    <property type="project" value="UniProtKB-KW"/>
</dbReference>
<organism evidence="4 5">
    <name type="scientific">Akkermansia muciniphila</name>
    <dbReference type="NCBI Taxonomy" id="239935"/>
    <lineage>
        <taxon>Bacteria</taxon>
        <taxon>Pseudomonadati</taxon>
        <taxon>Verrucomicrobiota</taxon>
        <taxon>Verrucomicrobiia</taxon>
        <taxon>Verrucomicrobiales</taxon>
        <taxon>Akkermansiaceae</taxon>
        <taxon>Akkermansia</taxon>
    </lineage>
</organism>